<name>A0A379MQK9_9BACT</name>
<feature type="domain" description="Glycogen debranching enzyme C-terminal" evidence="1">
    <location>
        <begin position="278"/>
        <end position="652"/>
    </location>
</feature>
<evidence type="ECO:0000313" key="4">
    <source>
        <dbReference type="Proteomes" id="UP000255233"/>
    </source>
</evidence>
<evidence type="ECO:0000259" key="2">
    <source>
        <dbReference type="Pfam" id="PF12439"/>
    </source>
</evidence>
<proteinExistence type="predicted"/>
<keyword evidence="4" id="KW-1185">Reference proteome</keyword>
<dbReference type="Gene3D" id="1.50.10.10">
    <property type="match status" value="1"/>
</dbReference>
<feature type="domain" description="Glycogen debranching enzyme bacterial and archaeal type N-terminal" evidence="2">
    <location>
        <begin position="20"/>
        <end position="239"/>
    </location>
</feature>
<dbReference type="InterPro" id="IPR008928">
    <property type="entry name" value="6-hairpin_glycosidase_sf"/>
</dbReference>
<dbReference type="STRING" id="880526.GCA_000427365_01344"/>
<dbReference type="GO" id="GO:0005980">
    <property type="term" value="P:glycogen catabolic process"/>
    <property type="evidence" value="ECO:0007669"/>
    <property type="project" value="InterPro"/>
</dbReference>
<reference evidence="3 4" key="1">
    <citation type="submission" date="2018-06" db="EMBL/GenBank/DDBJ databases">
        <authorList>
            <consortium name="Pathogen Informatics"/>
            <person name="Doyle S."/>
        </authorList>
    </citation>
    <scope>NUCLEOTIDE SEQUENCE [LARGE SCALE GENOMIC DNA]</scope>
    <source>
        <strain evidence="3 4">NCTC11190</strain>
    </source>
</reference>
<dbReference type="InterPro" id="IPR010401">
    <property type="entry name" value="AGL/Gdb1"/>
</dbReference>
<dbReference type="GO" id="GO:0004134">
    <property type="term" value="F:4-alpha-glucanotransferase activity"/>
    <property type="evidence" value="ECO:0007669"/>
    <property type="project" value="InterPro"/>
</dbReference>
<evidence type="ECO:0000259" key="1">
    <source>
        <dbReference type="Pfam" id="PF06202"/>
    </source>
</evidence>
<dbReference type="InterPro" id="IPR024742">
    <property type="entry name" value="Glycogen_debranch_N"/>
</dbReference>
<dbReference type="RefSeq" id="WP_027291036.1">
    <property type="nucleotide sequence ID" value="NZ_UGVL01000001.1"/>
</dbReference>
<evidence type="ECO:0000313" key="3">
    <source>
        <dbReference type="EMBL" id="SUE32912.1"/>
    </source>
</evidence>
<organism evidence="3 4">
    <name type="scientific">Rikenella microfusus</name>
    <dbReference type="NCBI Taxonomy" id="28139"/>
    <lineage>
        <taxon>Bacteria</taxon>
        <taxon>Pseudomonadati</taxon>
        <taxon>Bacteroidota</taxon>
        <taxon>Bacteroidia</taxon>
        <taxon>Bacteroidales</taxon>
        <taxon>Rikenellaceae</taxon>
        <taxon>Rikenella</taxon>
    </lineage>
</organism>
<dbReference type="PANTHER" id="PTHR10569:SF2">
    <property type="entry name" value="GLYCOGEN DEBRANCHING ENZYME"/>
    <property type="match status" value="1"/>
</dbReference>
<gene>
    <name evidence="3" type="ORF">NCTC11190_00094</name>
</gene>
<dbReference type="PANTHER" id="PTHR10569">
    <property type="entry name" value="GLYCOGEN DEBRANCHING ENZYME"/>
    <property type="match status" value="1"/>
</dbReference>
<protein>
    <submittedName>
        <fullName evidence="3">Putative glycogen debranching enzyme, archaeal type</fullName>
    </submittedName>
</protein>
<dbReference type="Pfam" id="PF06202">
    <property type="entry name" value="GDE_C"/>
    <property type="match status" value="1"/>
</dbReference>
<dbReference type="GO" id="GO:0004135">
    <property type="term" value="F:amylo-alpha-1,6-glucosidase activity"/>
    <property type="evidence" value="ECO:0007669"/>
    <property type="project" value="InterPro"/>
</dbReference>
<dbReference type="OrthoDB" id="9761875at2"/>
<dbReference type="AlphaFoldDB" id="A0A379MQK9"/>
<dbReference type="EMBL" id="UGVL01000001">
    <property type="protein sequence ID" value="SUE32912.1"/>
    <property type="molecule type" value="Genomic_DNA"/>
</dbReference>
<accession>A0A379MQK9</accession>
<dbReference type="Proteomes" id="UP000255233">
    <property type="component" value="Unassembled WGS sequence"/>
</dbReference>
<sequence length="665" mass="76638">MAILQFNKQALGNLEYSLQREMLSTNRAGGYMNTTIVCCNTRKYHGLMVCPVETLGGEDFVLLSSLDETVIQHEQEFNLAIHRFPGIYEPRGHKYIVDFSYTPTPTIIYRVGGVLLKKEMLWVHTAEQLLIRYTLLEARSATRLRLRPFLAFRSRHGLSHENMEADGKSYPIPGGVKSRLYPRFPWLNMQVSKEAKFVTAPDWYHNFEYLEEERRGYPFREDLLTTGYFEMDIATGESVIFSGSTAEVQPDRLVSIFEEEIARRTVKTEFLPALYHSARQFLIIKENHTSLTAGYPWYNARSRETFIALAGITLTQPSLMVDQCVEILDYHVENRLHDGIFGTHFAADTQLWFFHALQQLESFIQGGKSEIWARYGTAMKEILYAYRDGVGNDRAENETDWYDDERERYIHMADNGLIWADMPGRPLTWMNTMNDGQPVTRRPGFAVEVNALWYNAVCYTLELAGVCGDDAFVKEWIEMPERIKDNFRATFWLEQNPQQPYLADYVYHDGEKNADIRPNMLIACSLPYSPLNEYEQQKIFTVTETYLLTPRGLRTLSPNSPQYQGICRGNEHCRNTARHQGTVFPWLLEHYVRTGFRLYGKGYLMQAKELLGGFEEDLLNYGIGSVPEAYDGDAPHEACGAISYAPSVAALLQIHRMIRDSERHS</sequence>
<dbReference type="SUPFAM" id="SSF48208">
    <property type="entry name" value="Six-hairpin glycosidases"/>
    <property type="match status" value="1"/>
</dbReference>
<dbReference type="InterPro" id="IPR032790">
    <property type="entry name" value="GDE_C"/>
</dbReference>
<dbReference type="Pfam" id="PF12439">
    <property type="entry name" value="GDE_N"/>
    <property type="match status" value="1"/>
</dbReference>
<dbReference type="InterPro" id="IPR012341">
    <property type="entry name" value="6hp_glycosidase-like_sf"/>
</dbReference>